<dbReference type="SMART" id="SM00174">
    <property type="entry name" value="RHO"/>
    <property type="match status" value="1"/>
</dbReference>
<dbReference type="OrthoDB" id="8830751at2759"/>
<reference evidence="3 4" key="1">
    <citation type="journal article" date="2016" name="Mol. Biol. Evol.">
        <title>Genome-Wide Survey of Gut Fungi (Harpellales) Reveals the First Horizontally Transferred Ubiquitin Gene from a Mosquito Host.</title>
        <authorList>
            <person name="Wang Y."/>
            <person name="White M.M."/>
            <person name="Kvist S."/>
            <person name="Moncalvo J.M."/>
        </authorList>
    </citation>
    <scope>NUCLEOTIDE SEQUENCE [LARGE SCALE GENOMIC DNA]</scope>
    <source>
        <strain evidence="3 4">ALG-7-W6</strain>
    </source>
</reference>
<dbReference type="InterPro" id="IPR027417">
    <property type="entry name" value="P-loop_NTPase"/>
</dbReference>
<protein>
    <submittedName>
        <fullName evidence="3">GTP-binding protein rhoA</fullName>
    </submittedName>
</protein>
<keyword evidence="1" id="KW-0547">Nucleotide-binding</keyword>
<dbReference type="InterPro" id="IPR001806">
    <property type="entry name" value="Small_GTPase"/>
</dbReference>
<keyword evidence="2" id="KW-0342">GTP-binding</keyword>
<dbReference type="GO" id="GO:0003924">
    <property type="term" value="F:GTPase activity"/>
    <property type="evidence" value="ECO:0007669"/>
    <property type="project" value="InterPro"/>
</dbReference>
<dbReference type="PANTHER" id="PTHR24072">
    <property type="entry name" value="RHO FAMILY GTPASE"/>
    <property type="match status" value="1"/>
</dbReference>
<sequence>MENMEIDGRKVDLVPWDTIRDRDFDRLRYLSLTDSEVWISEASPLCPAILIILVGCKKDLRGDPVIIEELGKCSLQPVSTEQVGLLFLLSSSFNLL</sequence>
<gene>
    <name evidence="3" type="ORF">AYI68_g3235</name>
</gene>
<dbReference type="InterPro" id="IPR003578">
    <property type="entry name" value="Small_GTPase_Rho"/>
</dbReference>
<keyword evidence="4" id="KW-1185">Reference proteome</keyword>
<evidence type="ECO:0000256" key="1">
    <source>
        <dbReference type="ARBA" id="ARBA00022741"/>
    </source>
</evidence>
<dbReference type="GO" id="GO:0007264">
    <property type="term" value="P:small GTPase-mediated signal transduction"/>
    <property type="evidence" value="ECO:0007669"/>
    <property type="project" value="InterPro"/>
</dbReference>
<evidence type="ECO:0000313" key="4">
    <source>
        <dbReference type="Proteomes" id="UP000187455"/>
    </source>
</evidence>
<organism evidence="3 4">
    <name type="scientific">Smittium mucronatum</name>
    <dbReference type="NCBI Taxonomy" id="133383"/>
    <lineage>
        <taxon>Eukaryota</taxon>
        <taxon>Fungi</taxon>
        <taxon>Fungi incertae sedis</taxon>
        <taxon>Zoopagomycota</taxon>
        <taxon>Kickxellomycotina</taxon>
        <taxon>Harpellomycetes</taxon>
        <taxon>Harpellales</taxon>
        <taxon>Legeriomycetaceae</taxon>
        <taxon>Smittium</taxon>
    </lineage>
</organism>
<accession>A0A1R0H0G7</accession>
<dbReference type="STRING" id="133383.A0A1R0H0G7"/>
<dbReference type="GO" id="GO:0005525">
    <property type="term" value="F:GTP binding"/>
    <property type="evidence" value="ECO:0007669"/>
    <property type="project" value="UniProtKB-KW"/>
</dbReference>
<dbReference type="SUPFAM" id="SSF52540">
    <property type="entry name" value="P-loop containing nucleoside triphosphate hydrolases"/>
    <property type="match status" value="1"/>
</dbReference>
<name>A0A1R0H0G7_9FUNG</name>
<dbReference type="Proteomes" id="UP000187455">
    <property type="component" value="Unassembled WGS sequence"/>
</dbReference>
<comment type="caution">
    <text evidence="3">The sequence shown here is derived from an EMBL/GenBank/DDBJ whole genome shotgun (WGS) entry which is preliminary data.</text>
</comment>
<dbReference type="AlphaFoldDB" id="A0A1R0H0G7"/>
<evidence type="ECO:0000256" key="2">
    <source>
        <dbReference type="ARBA" id="ARBA00023134"/>
    </source>
</evidence>
<dbReference type="EMBL" id="LSSL01001350">
    <property type="protein sequence ID" value="OLY82641.1"/>
    <property type="molecule type" value="Genomic_DNA"/>
</dbReference>
<dbReference type="Gene3D" id="3.40.50.300">
    <property type="entry name" value="P-loop containing nucleotide triphosphate hydrolases"/>
    <property type="match status" value="1"/>
</dbReference>
<evidence type="ECO:0000313" key="3">
    <source>
        <dbReference type="EMBL" id="OLY82641.1"/>
    </source>
</evidence>
<proteinExistence type="predicted"/>